<name>A0AAW2LCI2_SESRA</name>
<dbReference type="InterPro" id="IPR004242">
    <property type="entry name" value="Transposase_21"/>
</dbReference>
<dbReference type="EMBL" id="JACGWJ010000025">
    <property type="protein sequence ID" value="KAL0316483.1"/>
    <property type="molecule type" value="Genomic_DNA"/>
</dbReference>
<organism evidence="1">
    <name type="scientific">Sesamum radiatum</name>
    <name type="common">Black benniseed</name>
    <dbReference type="NCBI Taxonomy" id="300843"/>
    <lineage>
        <taxon>Eukaryota</taxon>
        <taxon>Viridiplantae</taxon>
        <taxon>Streptophyta</taxon>
        <taxon>Embryophyta</taxon>
        <taxon>Tracheophyta</taxon>
        <taxon>Spermatophyta</taxon>
        <taxon>Magnoliopsida</taxon>
        <taxon>eudicotyledons</taxon>
        <taxon>Gunneridae</taxon>
        <taxon>Pentapetalae</taxon>
        <taxon>asterids</taxon>
        <taxon>lamiids</taxon>
        <taxon>Lamiales</taxon>
        <taxon>Pedaliaceae</taxon>
        <taxon>Sesamum</taxon>
    </lineage>
</organism>
<dbReference type="Pfam" id="PF02992">
    <property type="entry name" value="Transposase_21"/>
    <property type="match status" value="1"/>
</dbReference>
<proteinExistence type="predicted"/>
<reference evidence="1" key="1">
    <citation type="submission" date="2020-06" db="EMBL/GenBank/DDBJ databases">
        <authorList>
            <person name="Li T."/>
            <person name="Hu X."/>
            <person name="Zhang T."/>
            <person name="Song X."/>
            <person name="Zhang H."/>
            <person name="Dai N."/>
            <person name="Sheng W."/>
            <person name="Hou X."/>
            <person name="Wei L."/>
        </authorList>
    </citation>
    <scope>NUCLEOTIDE SEQUENCE</scope>
    <source>
        <strain evidence="1">G02</strain>
        <tissue evidence="1">Leaf</tissue>
    </source>
</reference>
<dbReference type="AlphaFoldDB" id="A0AAW2LCI2"/>
<reference evidence="1" key="2">
    <citation type="journal article" date="2024" name="Plant">
        <title>Genomic evolution and insights into agronomic trait innovations of Sesamum species.</title>
        <authorList>
            <person name="Miao H."/>
            <person name="Wang L."/>
            <person name="Qu L."/>
            <person name="Liu H."/>
            <person name="Sun Y."/>
            <person name="Le M."/>
            <person name="Wang Q."/>
            <person name="Wei S."/>
            <person name="Zheng Y."/>
            <person name="Lin W."/>
            <person name="Duan Y."/>
            <person name="Cao H."/>
            <person name="Xiong S."/>
            <person name="Wang X."/>
            <person name="Wei L."/>
            <person name="Li C."/>
            <person name="Ma Q."/>
            <person name="Ju M."/>
            <person name="Zhao R."/>
            <person name="Li G."/>
            <person name="Mu C."/>
            <person name="Tian Q."/>
            <person name="Mei H."/>
            <person name="Zhang T."/>
            <person name="Gao T."/>
            <person name="Zhang H."/>
        </authorList>
    </citation>
    <scope>NUCLEOTIDE SEQUENCE</scope>
    <source>
        <strain evidence="1">G02</strain>
    </source>
</reference>
<accession>A0AAW2LCI2</accession>
<dbReference type="PANTHER" id="PTHR10775">
    <property type="entry name" value="OS08G0208400 PROTEIN"/>
    <property type="match status" value="1"/>
</dbReference>
<comment type="caution">
    <text evidence="1">The sequence shown here is derived from an EMBL/GenBank/DDBJ whole genome shotgun (WGS) entry which is preliminary data.</text>
</comment>
<dbReference type="PANTHER" id="PTHR10775:SF188">
    <property type="entry name" value="TRANSPOSASE-ASSOCIATED DOMAIN-CONTAINING PROTEIN"/>
    <property type="match status" value="1"/>
</dbReference>
<evidence type="ECO:0000313" key="1">
    <source>
        <dbReference type="EMBL" id="KAL0316483.1"/>
    </source>
</evidence>
<gene>
    <name evidence="1" type="ORF">Sradi_5526500</name>
</gene>
<protein>
    <submittedName>
        <fullName evidence="1">Uncharacterized protein</fullName>
    </submittedName>
</protein>
<sequence>MILTMVILSPSNLKRLIDIYLEPLIEQLQNLWHVSVLTHDNAKNKKFTMHVALMWTVNDLHAYRMVPGWNTAGVMGCPVCMDDTCAFHLQNGRKACYFDYDKQFLPQDHPYSRKRKHSVKPE</sequence>